<reference evidence="3" key="2">
    <citation type="submission" date="2025-09" db="UniProtKB">
        <authorList>
            <consortium name="Ensembl"/>
        </authorList>
    </citation>
    <scope>IDENTIFICATION</scope>
</reference>
<feature type="compositionally biased region" description="Acidic residues" evidence="1">
    <location>
        <begin position="38"/>
        <end position="47"/>
    </location>
</feature>
<sequence length="515" mass="58454">MPRALSLYEITDLLETDDTIEASAIVIQPPENAASPVSDEDSGDEEGGTINNLPGYLLRAPAYLIQDGSDEESDTSDPTYVPEDNSPDDEVPSTSTAQQPPPSKKKKVTKIVLKWKKADLTAQPVAGRGVNLGLTSSKFKCFLRIIFLSGYVSIPRRRMLWERRIDAHNVLVSAAMRRDCFETIFSNLHIADNANLDPMDKFSKLRPLINKLNDRCMKFVPNETYFSFGESMVPYFGRHGCKQFIHGKPIRFGFKFWCGATRLGYICWFQPYQGKNPDNKHEEYGVGASLVLQFSEALVQAHPGQYHFVFDNFFTSIALLDMLSSMGHQATGTVRKDRIDKAPLESDVVWHDNSVVTVVSSGAGIDPLCLVNRYYQKLKKKIQVQQPNMIKVYNHFMGGVDRADENIDKYRASIRGKKWYSSPLLFCFELALQNAWQLHKTYDKKPMDLLEFHPGRTGRPSQKRNIDSRYDGQNHVIVKQGKQTWCAQCHKNTTFRCEKCDVALHVKCSVGYHTE</sequence>
<dbReference type="PANTHER" id="PTHR47055:SF2">
    <property type="entry name" value="PIGGYBAC TRANSPOSABLE ELEMENT-DERIVED PROTEIN 2-RELATED"/>
    <property type="match status" value="1"/>
</dbReference>
<feature type="domain" description="PiggyBac transposable element-derived protein" evidence="2">
    <location>
        <begin position="129"/>
        <end position="436"/>
    </location>
</feature>
<feature type="region of interest" description="Disordered" evidence="1">
    <location>
        <begin position="68"/>
        <end position="108"/>
    </location>
</feature>
<dbReference type="Proteomes" id="UP000694620">
    <property type="component" value="Unassembled WGS sequence"/>
</dbReference>
<reference evidence="3" key="1">
    <citation type="submission" date="2025-08" db="UniProtKB">
        <authorList>
            <consortium name="Ensembl"/>
        </authorList>
    </citation>
    <scope>IDENTIFICATION</scope>
</reference>
<dbReference type="InterPro" id="IPR029526">
    <property type="entry name" value="PGBD"/>
</dbReference>
<name>A0A8C4TAR3_ERPCA</name>
<feature type="region of interest" description="Disordered" evidence="1">
    <location>
        <begin position="26"/>
        <end position="54"/>
    </location>
</feature>
<evidence type="ECO:0000256" key="1">
    <source>
        <dbReference type="SAM" id="MobiDB-lite"/>
    </source>
</evidence>
<evidence type="ECO:0000313" key="4">
    <source>
        <dbReference type="Proteomes" id="UP000694620"/>
    </source>
</evidence>
<dbReference type="GO" id="GO:0043565">
    <property type="term" value="F:sequence-specific DNA binding"/>
    <property type="evidence" value="ECO:0007669"/>
    <property type="project" value="TreeGrafter"/>
</dbReference>
<protein>
    <recommendedName>
        <fullName evidence="2">PiggyBac transposable element-derived protein domain-containing protein</fullName>
    </recommendedName>
</protein>
<proteinExistence type="predicted"/>
<dbReference type="AlphaFoldDB" id="A0A8C4TAR3"/>
<keyword evidence="4" id="KW-1185">Reference proteome</keyword>
<dbReference type="GeneTree" id="ENSGT00940000162327"/>
<evidence type="ECO:0000259" key="2">
    <source>
        <dbReference type="Pfam" id="PF13843"/>
    </source>
</evidence>
<organism evidence="3 4">
    <name type="scientific">Erpetoichthys calabaricus</name>
    <name type="common">Rope fish</name>
    <name type="synonym">Calamoichthys calabaricus</name>
    <dbReference type="NCBI Taxonomy" id="27687"/>
    <lineage>
        <taxon>Eukaryota</taxon>
        <taxon>Metazoa</taxon>
        <taxon>Chordata</taxon>
        <taxon>Craniata</taxon>
        <taxon>Vertebrata</taxon>
        <taxon>Euteleostomi</taxon>
        <taxon>Actinopterygii</taxon>
        <taxon>Polypteriformes</taxon>
        <taxon>Polypteridae</taxon>
        <taxon>Erpetoichthys</taxon>
    </lineage>
</organism>
<dbReference type="InterPro" id="IPR052638">
    <property type="entry name" value="PiggyBac_TE-derived"/>
</dbReference>
<dbReference type="PANTHER" id="PTHR47055">
    <property type="entry name" value="DDE_TNP_1_7 DOMAIN-CONTAINING PROTEIN"/>
    <property type="match status" value="1"/>
</dbReference>
<evidence type="ECO:0000313" key="3">
    <source>
        <dbReference type="Ensembl" id="ENSECRP00000028610.1"/>
    </source>
</evidence>
<dbReference type="Ensembl" id="ENSECRT00000029219.1">
    <property type="protein sequence ID" value="ENSECRP00000028610.1"/>
    <property type="gene ID" value="ENSECRG00000019370.1"/>
</dbReference>
<accession>A0A8C4TAR3</accession>
<dbReference type="Pfam" id="PF13843">
    <property type="entry name" value="DDE_Tnp_1_7"/>
    <property type="match status" value="1"/>
</dbReference>